<protein>
    <submittedName>
        <fullName evidence="3">Uncharacterized protein</fullName>
    </submittedName>
</protein>
<evidence type="ECO:0000313" key="2">
    <source>
        <dbReference type="Proteomes" id="UP000035642"/>
    </source>
</evidence>
<accession>A0A0K0DD74</accession>
<dbReference type="AlphaFoldDB" id="A0A0K0DD74"/>
<proteinExistence type="predicted"/>
<dbReference type="WBParaSite" id="ACAC_0000862801-mRNA-1">
    <property type="protein sequence ID" value="ACAC_0000862801-mRNA-1"/>
    <property type="gene ID" value="ACAC_0000862801"/>
</dbReference>
<keyword evidence="2" id="KW-1185">Reference proteome</keyword>
<feature type="compositionally biased region" description="Basic and acidic residues" evidence="1">
    <location>
        <begin position="90"/>
        <end position="105"/>
    </location>
</feature>
<evidence type="ECO:0000313" key="3">
    <source>
        <dbReference type="WBParaSite" id="ACAC_0000862801-mRNA-1"/>
    </source>
</evidence>
<reference evidence="2" key="1">
    <citation type="submission" date="2012-09" db="EMBL/GenBank/DDBJ databases">
        <authorList>
            <person name="Martin A.A."/>
        </authorList>
    </citation>
    <scope>NUCLEOTIDE SEQUENCE</scope>
</reference>
<name>A0A0K0DD74_ANGCA</name>
<reference evidence="3" key="2">
    <citation type="submission" date="2017-02" db="UniProtKB">
        <authorList>
            <consortium name="WormBaseParasite"/>
        </authorList>
    </citation>
    <scope>IDENTIFICATION</scope>
</reference>
<feature type="region of interest" description="Disordered" evidence="1">
    <location>
        <begin position="139"/>
        <end position="162"/>
    </location>
</feature>
<organism evidence="2 3">
    <name type="scientific">Angiostrongylus cantonensis</name>
    <name type="common">Rat lungworm</name>
    <dbReference type="NCBI Taxonomy" id="6313"/>
    <lineage>
        <taxon>Eukaryota</taxon>
        <taxon>Metazoa</taxon>
        <taxon>Ecdysozoa</taxon>
        <taxon>Nematoda</taxon>
        <taxon>Chromadorea</taxon>
        <taxon>Rhabditida</taxon>
        <taxon>Rhabditina</taxon>
        <taxon>Rhabditomorpha</taxon>
        <taxon>Strongyloidea</taxon>
        <taxon>Metastrongylidae</taxon>
        <taxon>Angiostrongylus</taxon>
    </lineage>
</organism>
<feature type="compositionally biased region" description="Acidic residues" evidence="1">
    <location>
        <begin position="148"/>
        <end position="162"/>
    </location>
</feature>
<evidence type="ECO:0000256" key="1">
    <source>
        <dbReference type="SAM" id="MobiDB-lite"/>
    </source>
</evidence>
<dbReference type="Proteomes" id="UP000035642">
    <property type="component" value="Unassembled WGS sequence"/>
</dbReference>
<sequence length="174" mass="19504">MEGREERERDVESGKRGREQIARLIWDENIAETIVVVIECGRVAAGGETSYLKAFTIFGDDDRHCCLGPVADGLPADCAIAAASDGSGGNERKIPGDKERKEKVSEKWHCHHRKRDIERESVRLMVARNCYRTGPRYVTTTTTTATANDDEDDDDDDDYDYDYGERITVAGIDE</sequence>
<feature type="region of interest" description="Disordered" evidence="1">
    <location>
        <begin position="82"/>
        <end position="105"/>
    </location>
</feature>